<dbReference type="AlphaFoldDB" id="A0A7C3VMF4"/>
<sequence length="92" mass="10284">MLSFSLNPESQFQPTYQLVAPAGENIPVMLVSQAQSFRYLVISRLEWEGDSPAVYEWHPSEGVTCQGVKLEALEILPLADNSWQNSCQISIV</sequence>
<comment type="caution">
    <text evidence="1">The sequence shown here is derived from an EMBL/GenBank/DDBJ whole genome shotgun (WGS) entry which is preliminary data.</text>
</comment>
<dbReference type="EMBL" id="DSPX01000199">
    <property type="protein sequence ID" value="HGG02797.1"/>
    <property type="molecule type" value="Genomic_DNA"/>
</dbReference>
<gene>
    <name evidence="1" type="ORF">ENR15_19685</name>
</gene>
<name>A0A7C3VMF4_9CYAN</name>
<accession>A0A7C3VMF4</accession>
<protein>
    <submittedName>
        <fullName evidence="1">Uncharacterized protein</fullName>
    </submittedName>
</protein>
<evidence type="ECO:0000313" key="1">
    <source>
        <dbReference type="EMBL" id="HGG02797.1"/>
    </source>
</evidence>
<proteinExistence type="predicted"/>
<reference evidence="1" key="1">
    <citation type="journal article" date="2020" name="mSystems">
        <title>Genome- and Community-Level Interaction Insights into Carbon Utilization and Element Cycling Functions of Hydrothermarchaeota in Hydrothermal Sediment.</title>
        <authorList>
            <person name="Zhou Z."/>
            <person name="Liu Y."/>
            <person name="Xu W."/>
            <person name="Pan J."/>
            <person name="Luo Z.H."/>
            <person name="Li M."/>
        </authorList>
    </citation>
    <scope>NUCLEOTIDE SEQUENCE [LARGE SCALE GENOMIC DNA]</scope>
    <source>
        <strain evidence="1">SpSt-374</strain>
    </source>
</reference>
<organism evidence="1">
    <name type="scientific">Planktothricoides sp. SpSt-374</name>
    <dbReference type="NCBI Taxonomy" id="2282167"/>
    <lineage>
        <taxon>Bacteria</taxon>
        <taxon>Bacillati</taxon>
        <taxon>Cyanobacteriota</taxon>
        <taxon>Cyanophyceae</taxon>
        <taxon>Oscillatoriophycideae</taxon>
        <taxon>Oscillatoriales</taxon>
        <taxon>Oscillatoriaceae</taxon>
        <taxon>Planktothricoides</taxon>
    </lineage>
</organism>